<dbReference type="InterPro" id="IPR001623">
    <property type="entry name" value="DnaJ_domain"/>
</dbReference>
<protein>
    <recommendedName>
        <fullName evidence="4">J domain-containing protein</fullName>
    </recommendedName>
</protein>
<dbReference type="PANTHER" id="PTHR45000">
    <property type="entry name" value="CHAPERONE DNAJ-DOMAIN SUPERFAMILY PROTEIN"/>
    <property type="match status" value="1"/>
</dbReference>
<dbReference type="PROSITE" id="PS50076">
    <property type="entry name" value="DNAJ_2"/>
    <property type="match status" value="1"/>
</dbReference>
<feature type="transmembrane region" description="Helical" evidence="3">
    <location>
        <begin position="36"/>
        <end position="55"/>
    </location>
</feature>
<keyword evidence="1" id="KW-0175">Coiled coil</keyword>
<name>A0A7I8JX65_SPIIN</name>
<evidence type="ECO:0000259" key="4">
    <source>
        <dbReference type="PROSITE" id="PS50076"/>
    </source>
</evidence>
<accession>A0A7I8JX65</accession>
<dbReference type="PANTHER" id="PTHR45000:SF5">
    <property type="entry name" value="CHAPERONE DNAJ-DOMAIN SUPERFAMILY PROTEIN"/>
    <property type="match status" value="1"/>
</dbReference>
<proteinExistence type="predicted"/>
<organism evidence="5 6">
    <name type="scientific">Spirodela intermedia</name>
    <name type="common">Intermediate duckweed</name>
    <dbReference type="NCBI Taxonomy" id="51605"/>
    <lineage>
        <taxon>Eukaryota</taxon>
        <taxon>Viridiplantae</taxon>
        <taxon>Streptophyta</taxon>
        <taxon>Embryophyta</taxon>
        <taxon>Tracheophyta</taxon>
        <taxon>Spermatophyta</taxon>
        <taxon>Magnoliopsida</taxon>
        <taxon>Liliopsida</taxon>
        <taxon>Araceae</taxon>
        <taxon>Lemnoideae</taxon>
        <taxon>Spirodela</taxon>
    </lineage>
</organism>
<dbReference type="OrthoDB" id="10250354at2759"/>
<dbReference type="CDD" id="cd06257">
    <property type="entry name" value="DnaJ"/>
    <property type="match status" value="1"/>
</dbReference>
<evidence type="ECO:0000313" key="5">
    <source>
        <dbReference type="EMBL" id="CAA7387721.1"/>
    </source>
</evidence>
<dbReference type="Gene3D" id="1.10.287.110">
    <property type="entry name" value="DnaJ domain"/>
    <property type="match status" value="1"/>
</dbReference>
<dbReference type="AlphaFoldDB" id="A0A7I8JX65"/>
<feature type="compositionally biased region" description="Basic and acidic residues" evidence="2">
    <location>
        <begin position="1"/>
        <end position="16"/>
    </location>
</feature>
<dbReference type="Proteomes" id="UP000663760">
    <property type="component" value="Chromosome 1"/>
</dbReference>
<feature type="coiled-coil region" evidence="1">
    <location>
        <begin position="89"/>
        <end position="116"/>
    </location>
</feature>
<dbReference type="PRINTS" id="PR00625">
    <property type="entry name" value="JDOMAIN"/>
</dbReference>
<evidence type="ECO:0000313" key="6">
    <source>
        <dbReference type="Proteomes" id="UP000663760"/>
    </source>
</evidence>
<reference evidence="5" key="1">
    <citation type="submission" date="2020-02" db="EMBL/GenBank/DDBJ databases">
        <authorList>
            <person name="Scholz U."/>
            <person name="Mascher M."/>
            <person name="Fiebig A."/>
        </authorList>
    </citation>
    <scope>NUCLEOTIDE SEQUENCE</scope>
</reference>
<evidence type="ECO:0000256" key="1">
    <source>
        <dbReference type="SAM" id="Coils"/>
    </source>
</evidence>
<gene>
    <name evidence="5" type="ORF">SI8410_01000114</name>
</gene>
<feature type="region of interest" description="Disordered" evidence="2">
    <location>
        <begin position="1"/>
        <end position="29"/>
    </location>
</feature>
<dbReference type="GO" id="GO:0005783">
    <property type="term" value="C:endoplasmic reticulum"/>
    <property type="evidence" value="ECO:0007669"/>
    <property type="project" value="UniProtKB-ARBA"/>
</dbReference>
<keyword evidence="3" id="KW-1133">Transmembrane helix</keyword>
<dbReference type="SUPFAM" id="SSF46565">
    <property type="entry name" value="Chaperone J-domain"/>
    <property type="match status" value="1"/>
</dbReference>
<dbReference type="Pfam" id="PF00226">
    <property type="entry name" value="DnaJ"/>
    <property type="match status" value="1"/>
</dbReference>
<dbReference type="EMBL" id="LR746264">
    <property type="protein sequence ID" value="CAA7387721.1"/>
    <property type="molecule type" value="Genomic_DNA"/>
</dbReference>
<dbReference type="InterPro" id="IPR036869">
    <property type="entry name" value="J_dom_sf"/>
</dbReference>
<feature type="domain" description="J" evidence="4">
    <location>
        <begin position="183"/>
        <end position="249"/>
    </location>
</feature>
<dbReference type="SMART" id="SM00271">
    <property type="entry name" value="DnaJ"/>
    <property type="match status" value="1"/>
</dbReference>
<keyword evidence="3" id="KW-0812">Transmembrane</keyword>
<evidence type="ECO:0000256" key="3">
    <source>
        <dbReference type="SAM" id="Phobius"/>
    </source>
</evidence>
<keyword evidence="3" id="KW-0472">Membrane</keyword>
<keyword evidence="6" id="KW-1185">Reference proteome</keyword>
<evidence type="ECO:0000256" key="2">
    <source>
        <dbReference type="SAM" id="MobiDB-lite"/>
    </source>
</evidence>
<sequence>MPAGDQKGHGGDDGGRRAGAGGNPWQAKEREDGPKAWAILLFALIGATATTYAVGQMRRTVDFFWSQMKSQPFSSWKNTTGSGHGSFREEAWKRYNRRLQEEYEEEMERVERIRRMQSVFNRERNKYKRGYESWRENDANGYHQHFQREDWYWKTDSSYRDQRDQRAKTKAHPSYSGNQTLSHHYSVLGLDRSRSTPYTDAEIKTAFRAKAMEYHPDQNQNNKEAAEAKFKQVLTSYEAIKLERKNERL</sequence>